<dbReference type="OrthoDB" id="8021130at2"/>
<dbReference type="AlphaFoldDB" id="A0A5N7MUZ7"/>
<dbReference type="InterPro" id="IPR054189">
    <property type="entry name" value="DUF6894"/>
</dbReference>
<sequence>MPRYYFTITYPGGYIQDRYEHELPNLTTAQDQALHFAQWMRGQGQHWQQAILHIISEGQELASVPFSVGGKHLP</sequence>
<organism evidence="2 3">
    <name type="scientific">Microvirga tunisiensis</name>
    <dbReference type="NCBI Taxonomy" id="2108360"/>
    <lineage>
        <taxon>Bacteria</taxon>
        <taxon>Pseudomonadati</taxon>
        <taxon>Pseudomonadota</taxon>
        <taxon>Alphaproteobacteria</taxon>
        <taxon>Hyphomicrobiales</taxon>
        <taxon>Methylobacteriaceae</taxon>
        <taxon>Microvirga</taxon>
    </lineage>
</organism>
<reference evidence="2 3" key="1">
    <citation type="journal article" date="2019" name="Syst. Appl. Microbiol.">
        <title>Microvirga tunisiensis sp. nov., a root nodule symbiotic bacterium isolated from Lupinus micranthus and L. luteus grown in Northern Tunisia.</title>
        <authorList>
            <person name="Msaddak A."/>
            <person name="Rejili M."/>
            <person name="Duran D."/>
            <person name="Mars M."/>
            <person name="Palacios J.M."/>
            <person name="Ruiz-Argueso T."/>
            <person name="Rey L."/>
            <person name="Imperial J."/>
        </authorList>
    </citation>
    <scope>NUCLEOTIDE SEQUENCE [LARGE SCALE GENOMIC DNA]</scope>
    <source>
        <strain evidence="2 3">Lmie10</strain>
    </source>
</reference>
<dbReference type="RefSeq" id="WP_152717720.1">
    <property type="nucleotide sequence ID" value="NZ_VOSJ01000538.1"/>
</dbReference>
<comment type="caution">
    <text evidence="2">The sequence shown here is derived from an EMBL/GenBank/DDBJ whole genome shotgun (WGS) entry which is preliminary data.</text>
</comment>
<dbReference type="EMBL" id="VOSK01000446">
    <property type="protein sequence ID" value="MPR30787.1"/>
    <property type="molecule type" value="Genomic_DNA"/>
</dbReference>
<name>A0A5N7MUZ7_9HYPH</name>
<dbReference type="Proteomes" id="UP000403266">
    <property type="component" value="Unassembled WGS sequence"/>
</dbReference>
<feature type="domain" description="DUF6894" evidence="1">
    <location>
        <begin position="3"/>
        <end position="67"/>
    </location>
</feature>
<evidence type="ECO:0000313" key="2">
    <source>
        <dbReference type="EMBL" id="MPR30787.1"/>
    </source>
</evidence>
<gene>
    <name evidence="2" type="ORF">FS320_38955</name>
</gene>
<accession>A0A5N7MUZ7</accession>
<evidence type="ECO:0000313" key="3">
    <source>
        <dbReference type="Proteomes" id="UP000403266"/>
    </source>
</evidence>
<proteinExistence type="predicted"/>
<keyword evidence="3" id="KW-1185">Reference proteome</keyword>
<protein>
    <recommendedName>
        <fullName evidence="1">DUF6894 domain-containing protein</fullName>
    </recommendedName>
</protein>
<evidence type="ECO:0000259" key="1">
    <source>
        <dbReference type="Pfam" id="PF21834"/>
    </source>
</evidence>
<dbReference type="Pfam" id="PF21834">
    <property type="entry name" value="DUF6894"/>
    <property type="match status" value="1"/>
</dbReference>